<evidence type="ECO:0000313" key="1">
    <source>
        <dbReference type="EMBL" id="CAI0413442.1"/>
    </source>
</evidence>
<gene>
    <name evidence="1" type="ORF">LITE_LOCUS15957</name>
</gene>
<dbReference type="AlphaFoldDB" id="A0AAV0JTX7"/>
<name>A0AAV0JTX7_9ROSI</name>
<dbReference type="Proteomes" id="UP001154282">
    <property type="component" value="Unassembled WGS sequence"/>
</dbReference>
<reference evidence="1" key="1">
    <citation type="submission" date="2022-08" db="EMBL/GenBank/DDBJ databases">
        <authorList>
            <person name="Gutierrez-Valencia J."/>
        </authorList>
    </citation>
    <scope>NUCLEOTIDE SEQUENCE</scope>
</reference>
<proteinExistence type="predicted"/>
<organism evidence="1 2">
    <name type="scientific">Linum tenue</name>
    <dbReference type="NCBI Taxonomy" id="586396"/>
    <lineage>
        <taxon>Eukaryota</taxon>
        <taxon>Viridiplantae</taxon>
        <taxon>Streptophyta</taxon>
        <taxon>Embryophyta</taxon>
        <taxon>Tracheophyta</taxon>
        <taxon>Spermatophyta</taxon>
        <taxon>Magnoliopsida</taxon>
        <taxon>eudicotyledons</taxon>
        <taxon>Gunneridae</taxon>
        <taxon>Pentapetalae</taxon>
        <taxon>rosids</taxon>
        <taxon>fabids</taxon>
        <taxon>Malpighiales</taxon>
        <taxon>Linaceae</taxon>
        <taxon>Linum</taxon>
    </lineage>
</organism>
<sequence>MATTLCSQIVRSRALEARWDLLVTNIEKQAQRDRNVEVDPKNVGLNGCAKAESRFKINKPANQTAARLHRRVPKGDVEQRAEDISTNAQFECVNRAFLGRRAGSGSRLGMRRWRACLGWWRRRRRALGWWWWRRWAGLFGGGGHGGRSRSWFRVRFGFGSGAASAAGCGHGEEEEVKDKEEGHG</sequence>
<dbReference type="EMBL" id="CAMGYJ010000005">
    <property type="protein sequence ID" value="CAI0413442.1"/>
    <property type="molecule type" value="Genomic_DNA"/>
</dbReference>
<evidence type="ECO:0000313" key="2">
    <source>
        <dbReference type="Proteomes" id="UP001154282"/>
    </source>
</evidence>
<keyword evidence="2" id="KW-1185">Reference proteome</keyword>
<accession>A0AAV0JTX7</accession>
<comment type="caution">
    <text evidence="1">The sequence shown here is derived from an EMBL/GenBank/DDBJ whole genome shotgun (WGS) entry which is preliminary data.</text>
</comment>
<protein>
    <submittedName>
        <fullName evidence="1">Uncharacterized protein</fullName>
    </submittedName>
</protein>